<feature type="domain" description="Mandelate racemase/muconate lactonizing enzyme C-terminal" evidence="2">
    <location>
        <begin position="134"/>
        <end position="240"/>
    </location>
</feature>
<keyword evidence="1" id="KW-0456">Lyase</keyword>
<dbReference type="AlphaFoldDB" id="Q11AM8"/>
<dbReference type="Pfam" id="PF02746">
    <property type="entry name" value="MR_MLE_N"/>
    <property type="match status" value="1"/>
</dbReference>
<dbReference type="SFLD" id="SFLDG00179">
    <property type="entry name" value="mandelate_racemase"/>
    <property type="match status" value="1"/>
</dbReference>
<dbReference type="GO" id="GO:0016829">
    <property type="term" value="F:lyase activity"/>
    <property type="evidence" value="ECO:0007669"/>
    <property type="project" value="UniProtKB-KW"/>
</dbReference>
<dbReference type="SUPFAM" id="SSF54826">
    <property type="entry name" value="Enolase N-terminal domain-like"/>
    <property type="match status" value="1"/>
</dbReference>
<sequence length="406" mass="45739">MLITHVESFLFNPGSTRNLLFCRIETDSGLYGWGEAYVTAEKEKAVDEYLRAMAPHLIGRSPFNIRHTGQVLFDDFVIRRSSIGFLSAWSAIEMALWDIVGKQAGLPLHDIMGGASRERVRVYANGWADEPGTVDDYVERALKVKELGYTALKFDPLPGPWRNFIHREDEEFAVNYVRLMREALGPDMELLIEMHRRLAPSYAIRLGRRLAEFDIHWYEEPCLSDNIDLVAEVRRNQPIPVVTGETIYTKESYAQVLEKRAADILNPDICAVGGITALMDIATMAQPHAVAISPHNNNSTLAGLAATVHVCAVIPNFTIAECFINRLHACDEIALSSIKVEAGWAELPKTPGLGIDIDVERLRKFPYRHYPPKGLRQYWEEFPRKNYAIPRFMQGAGGVVSEENAQ</sequence>
<dbReference type="CDD" id="cd03316">
    <property type="entry name" value="MR_like"/>
    <property type="match status" value="1"/>
</dbReference>
<dbReference type="PANTHER" id="PTHR48080">
    <property type="entry name" value="D-GALACTONATE DEHYDRATASE-RELATED"/>
    <property type="match status" value="1"/>
</dbReference>
<organism evidence="3">
    <name type="scientific">Chelativorans sp. (strain BNC1)</name>
    <dbReference type="NCBI Taxonomy" id="266779"/>
    <lineage>
        <taxon>Bacteria</taxon>
        <taxon>Pseudomonadati</taxon>
        <taxon>Pseudomonadota</taxon>
        <taxon>Alphaproteobacteria</taxon>
        <taxon>Hyphomicrobiales</taxon>
        <taxon>Phyllobacteriaceae</taxon>
        <taxon>Chelativorans</taxon>
    </lineage>
</organism>
<dbReference type="Gene3D" id="3.30.390.10">
    <property type="entry name" value="Enolase-like, N-terminal domain"/>
    <property type="match status" value="1"/>
</dbReference>
<evidence type="ECO:0000256" key="1">
    <source>
        <dbReference type="ARBA" id="ARBA00023239"/>
    </source>
</evidence>
<reference evidence="3" key="1">
    <citation type="submission" date="2006-06" db="EMBL/GenBank/DDBJ databases">
        <title>Complete sequence of Plasmid 2 of Chelativorans sp. BNC1.</title>
        <authorList>
            <consortium name="US DOE Joint Genome Institute"/>
            <person name="Copeland A."/>
            <person name="Lucas S."/>
            <person name="Lapidus A."/>
            <person name="Barry K."/>
            <person name="Detter J.C."/>
            <person name="Glavina del Rio T."/>
            <person name="Hammon N."/>
            <person name="Israni S."/>
            <person name="Dalin E."/>
            <person name="Tice H."/>
            <person name="Pitluck S."/>
            <person name="Chertkov O."/>
            <person name="Brettin T."/>
            <person name="Bruce D."/>
            <person name="Han C."/>
            <person name="Tapia R."/>
            <person name="Gilna P."/>
            <person name="Schmutz J."/>
            <person name="Larimer F."/>
            <person name="Land M."/>
            <person name="Hauser L."/>
            <person name="Kyrpides N."/>
            <person name="Mikhailova N."/>
            <person name="Richardson P."/>
        </authorList>
    </citation>
    <scope>NUCLEOTIDE SEQUENCE</scope>
    <source>
        <strain evidence="3">BNC1</strain>
        <plasmid evidence="3">2</plasmid>
    </source>
</reference>
<name>Q11AM8_CHESB</name>
<dbReference type="EMBL" id="CP000391">
    <property type="protein sequence ID" value="ABG65547.1"/>
    <property type="molecule type" value="Genomic_DNA"/>
</dbReference>
<dbReference type="eggNOG" id="COG4948">
    <property type="taxonomic scope" value="Bacteria"/>
</dbReference>
<accession>Q11AM8</accession>
<dbReference type="InterPro" id="IPR029065">
    <property type="entry name" value="Enolase_C-like"/>
</dbReference>
<gene>
    <name evidence="3" type="ordered locus">Meso_4521</name>
</gene>
<dbReference type="InterPro" id="IPR029017">
    <property type="entry name" value="Enolase-like_N"/>
</dbReference>
<dbReference type="PANTHER" id="PTHR48080:SF2">
    <property type="entry name" value="D-GALACTONATE DEHYDRATASE"/>
    <property type="match status" value="1"/>
</dbReference>
<dbReference type="InterPro" id="IPR034593">
    <property type="entry name" value="DgoD-like"/>
</dbReference>
<dbReference type="SFLD" id="SFLDS00001">
    <property type="entry name" value="Enolase"/>
    <property type="match status" value="1"/>
</dbReference>
<keyword evidence="3" id="KW-0614">Plasmid</keyword>
<dbReference type="HOGENOM" id="CLU_030273_3_2_5"/>
<dbReference type="InterPro" id="IPR013341">
    <property type="entry name" value="Mandelate_racemase_N_dom"/>
</dbReference>
<dbReference type="OrthoDB" id="9802699at2"/>
<dbReference type="SUPFAM" id="SSF51604">
    <property type="entry name" value="Enolase C-terminal domain-like"/>
    <property type="match status" value="1"/>
</dbReference>
<dbReference type="InterPro" id="IPR013342">
    <property type="entry name" value="Mandelate_racemase_C"/>
</dbReference>
<geneLocation type="plasmid" evidence="3">
    <name>2</name>
</geneLocation>
<dbReference type="Gene3D" id="3.20.20.120">
    <property type="entry name" value="Enolase-like C-terminal domain"/>
    <property type="match status" value="1"/>
</dbReference>
<protein>
    <submittedName>
        <fullName evidence="3">Mandelate racemase/muconate lactonizing enzyme-like protein</fullName>
    </submittedName>
</protein>
<dbReference type="Pfam" id="PF13378">
    <property type="entry name" value="MR_MLE_C"/>
    <property type="match status" value="1"/>
</dbReference>
<dbReference type="KEGG" id="mes:Meso_4521"/>
<proteinExistence type="predicted"/>
<evidence type="ECO:0000259" key="2">
    <source>
        <dbReference type="SMART" id="SM00922"/>
    </source>
</evidence>
<evidence type="ECO:0000313" key="3">
    <source>
        <dbReference type="EMBL" id="ABG65547.1"/>
    </source>
</evidence>
<dbReference type="InterPro" id="IPR036849">
    <property type="entry name" value="Enolase-like_C_sf"/>
</dbReference>
<dbReference type="SMART" id="SM00922">
    <property type="entry name" value="MR_MLE"/>
    <property type="match status" value="1"/>
</dbReference>